<dbReference type="PANTHER" id="PTHR43569:SF1">
    <property type="entry name" value="BLL3371 PROTEIN"/>
    <property type="match status" value="1"/>
</dbReference>
<comment type="similarity">
    <text evidence="1">Belongs to the metallo-dependent hydrolases superfamily.</text>
</comment>
<dbReference type="InterPro" id="IPR032466">
    <property type="entry name" value="Metal_Hydrolase"/>
</dbReference>
<dbReference type="Proteomes" id="UP000270342">
    <property type="component" value="Unassembled WGS sequence"/>
</dbReference>
<dbReference type="InterPro" id="IPR006680">
    <property type="entry name" value="Amidohydro-rel"/>
</dbReference>
<dbReference type="EMBL" id="RBZU01000002">
    <property type="protein sequence ID" value="RKP57646.1"/>
    <property type="molecule type" value="Genomic_DNA"/>
</dbReference>
<organism evidence="3 4">
    <name type="scientific">Pararobbsia silviterrae</name>
    <dbReference type="NCBI Taxonomy" id="1792498"/>
    <lineage>
        <taxon>Bacteria</taxon>
        <taxon>Pseudomonadati</taxon>
        <taxon>Pseudomonadota</taxon>
        <taxon>Betaproteobacteria</taxon>
        <taxon>Burkholderiales</taxon>
        <taxon>Burkholderiaceae</taxon>
        <taxon>Pararobbsia</taxon>
    </lineage>
</organism>
<sequence length="346" mass="37802">MNDVTQVEPPRLETLHPSPAWLASHREPVLDPDRAIIDPHHHFSHHWGGYGLRDLLDDTGAGHRIEATVYVQCGWTYRETGPELLRPLGETEAVVALAEQARAQYAPTRVAAGIVGYADLRIGRAIEPVLHAQIEAGQGRFRGVRVAASRHPSFQHGVLGRPPEGLYAEPAFREGVRCLGALGLTFDAWIYHPQIPDVVELAHAAPDTTIVLDHVGGILGVGDYAGRRDAAFAEWRASIGALAACPNVVVKIGGYGTRVFGYDHLAQAEAPSSERLAQDWRPSVETVVELFGASRCMFESNFPVDRASASYATVWNAFKRLAAHASDAEKDALFRGTAQRIYRLDV</sequence>
<dbReference type="Gene3D" id="3.20.20.140">
    <property type="entry name" value="Metal-dependent hydrolases"/>
    <property type="match status" value="1"/>
</dbReference>
<evidence type="ECO:0000313" key="3">
    <source>
        <dbReference type="EMBL" id="RKP57646.1"/>
    </source>
</evidence>
<feature type="domain" description="Amidohydrolase-related" evidence="2">
    <location>
        <begin position="37"/>
        <end position="344"/>
    </location>
</feature>
<name>A0A494Y4J8_9BURK</name>
<dbReference type="PANTHER" id="PTHR43569">
    <property type="entry name" value="AMIDOHYDROLASE"/>
    <property type="match status" value="1"/>
</dbReference>
<evidence type="ECO:0000256" key="1">
    <source>
        <dbReference type="ARBA" id="ARBA00038310"/>
    </source>
</evidence>
<dbReference type="InterPro" id="IPR052350">
    <property type="entry name" value="Metallo-dep_Lactonases"/>
</dbReference>
<comment type="caution">
    <text evidence="3">The sequence shown here is derived from an EMBL/GenBank/DDBJ whole genome shotgun (WGS) entry which is preliminary data.</text>
</comment>
<evidence type="ECO:0000259" key="2">
    <source>
        <dbReference type="Pfam" id="PF04909"/>
    </source>
</evidence>
<dbReference type="GO" id="GO:0016787">
    <property type="term" value="F:hydrolase activity"/>
    <property type="evidence" value="ECO:0007669"/>
    <property type="project" value="UniProtKB-KW"/>
</dbReference>
<evidence type="ECO:0000313" key="4">
    <source>
        <dbReference type="Proteomes" id="UP000270342"/>
    </source>
</evidence>
<keyword evidence="4" id="KW-1185">Reference proteome</keyword>
<proteinExistence type="inferred from homology"/>
<keyword evidence="3" id="KW-0378">Hydrolase</keyword>
<dbReference type="SUPFAM" id="SSF51556">
    <property type="entry name" value="Metallo-dependent hydrolases"/>
    <property type="match status" value="1"/>
</dbReference>
<dbReference type="AlphaFoldDB" id="A0A494Y4J8"/>
<reference evidence="3 4" key="1">
    <citation type="submission" date="2018-10" db="EMBL/GenBank/DDBJ databases">
        <title>Robbsia sp. DHC34, isolated from soil.</title>
        <authorList>
            <person name="Gao Z.-H."/>
            <person name="Qiu L.-H."/>
        </authorList>
    </citation>
    <scope>NUCLEOTIDE SEQUENCE [LARGE SCALE GENOMIC DNA]</scope>
    <source>
        <strain evidence="3 4">DHC34</strain>
    </source>
</reference>
<dbReference type="Pfam" id="PF04909">
    <property type="entry name" value="Amidohydro_2"/>
    <property type="match status" value="1"/>
</dbReference>
<accession>A0A494Y4J8</accession>
<dbReference type="RefSeq" id="WP_121084824.1">
    <property type="nucleotide sequence ID" value="NZ_RBZU01000002.1"/>
</dbReference>
<protein>
    <submittedName>
        <fullName evidence="3">Amidohydrolase</fullName>
    </submittedName>
</protein>
<gene>
    <name evidence="3" type="ORF">D7S86_06790</name>
</gene>
<dbReference type="OrthoDB" id="9787654at2"/>